<feature type="compositionally biased region" description="Polar residues" evidence="1">
    <location>
        <begin position="24"/>
        <end position="47"/>
    </location>
</feature>
<dbReference type="AlphaFoldDB" id="T1L6A8"/>
<reference evidence="2" key="2">
    <citation type="submission" date="2015-06" db="UniProtKB">
        <authorList>
            <consortium name="EnsemblMetazoa"/>
        </authorList>
    </citation>
    <scope>IDENTIFICATION</scope>
</reference>
<keyword evidence="3" id="KW-1185">Reference proteome</keyword>
<protein>
    <submittedName>
        <fullName evidence="2">Uncharacterized protein</fullName>
    </submittedName>
</protein>
<organism evidence="2 3">
    <name type="scientific">Tetranychus urticae</name>
    <name type="common">Two-spotted spider mite</name>
    <dbReference type="NCBI Taxonomy" id="32264"/>
    <lineage>
        <taxon>Eukaryota</taxon>
        <taxon>Metazoa</taxon>
        <taxon>Ecdysozoa</taxon>
        <taxon>Arthropoda</taxon>
        <taxon>Chelicerata</taxon>
        <taxon>Arachnida</taxon>
        <taxon>Acari</taxon>
        <taxon>Acariformes</taxon>
        <taxon>Trombidiformes</taxon>
        <taxon>Prostigmata</taxon>
        <taxon>Eleutherengona</taxon>
        <taxon>Raphignathae</taxon>
        <taxon>Tetranychoidea</taxon>
        <taxon>Tetranychidae</taxon>
        <taxon>Tetranychus</taxon>
    </lineage>
</organism>
<dbReference type="HOGENOM" id="CLU_2087911_0_0_1"/>
<feature type="compositionally biased region" description="Basic and acidic residues" evidence="1">
    <location>
        <begin position="48"/>
        <end position="58"/>
    </location>
</feature>
<sequence length="164" mass="19349">MYDKSMEVRQPMEQHRQNFRRTRSLQLDQSNGQNFGSTVNSSVSESNFEARYEQDHGSSRKISNLNQPKSSFESKENSKMNEHSTHSHLDEESDTDQETDRLLGAQRIEEKNNFDEKVSLFLIYLAYKVKYQSCFSPNFSINAKSPNFFLQMFMTFSFFLFQVY</sequence>
<evidence type="ECO:0000313" key="2">
    <source>
        <dbReference type="EnsemblMetazoa" id="tetur66g00040.1"/>
    </source>
</evidence>
<dbReference type="Proteomes" id="UP000015104">
    <property type="component" value="Unassembled WGS sequence"/>
</dbReference>
<feature type="compositionally biased region" description="Basic and acidic residues" evidence="1">
    <location>
        <begin position="1"/>
        <end position="16"/>
    </location>
</feature>
<name>T1L6A8_TETUR</name>
<proteinExistence type="predicted"/>
<reference evidence="3" key="1">
    <citation type="submission" date="2011-08" db="EMBL/GenBank/DDBJ databases">
        <authorList>
            <person name="Rombauts S."/>
        </authorList>
    </citation>
    <scope>NUCLEOTIDE SEQUENCE</scope>
    <source>
        <strain evidence="3">London</strain>
    </source>
</reference>
<dbReference type="EnsemblMetazoa" id="tetur66g00040.1">
    <property type="protein sequence ID" value="tetur66g00040.1"/>
    <property type="gene ID" value="tetur66g00040"/>
</dbReference>
<evidence type="ECO:0000313" key="3">
    <source>
        <dbReference type="Proteomes" id="UP000015104"/>
    </source>
</evidence>
<feature type="region of interest" description="Disordered" evidence="1">
    <location>
        <begin position="1"/>
        <end position="99"/>
    </location>
</feature>
<feature type="compositionally biased region" description="Polar residues" evidence="1">
    <location>
        <begin position="60"/>
        <end position="71"/>
    </location>
</feature>
<feature type="compositionally biased region" description="Basic and acidic residues" evidence="1">
    <location>
        <begin position="72"/>
        <end position="90"/>
    </location>
</feature>
<evidence type="ECO:0000256" key="1">
    <source>
        <dbReference type="SAM" id="MobiDB-lite"/>
    </source>
</evidence>
<dbReference type="EMBL" id="CAEY01001733">
    <property type="status" value="NOT_ANNOTATED_CDS"/>
    <property type="molecule type" value="Genomic_DNA"/>
</dbReference>
<accession>T1L6A8</accession>